<dbReference type="STRING" id="546991.N1JHH5"/>
<sequence>MTGSVLQRAVKVNRVSEACLAQKNIHLDLLSGSPLTLFVSTRRYLNRPPCLLSIKTGPGAVILPADITRLHLAFARNDFPGNVSRHHGAKKFWRDYLPSLKYHNPTVSMTVERSSEASCPAKLTIHYNGSAAPKTLPATSSNDVSSVPMPTPVHSSPNVSQTKEINMKSKSNREILERFIKVSEAKPAEILPSDIQLKGWIDNMQEKSVKEANIMKLHNAKRKRQEDMMAAARGKTA</sequence>
<dbReference type="SUPFAM" id="SSF52833">
    <property type="entry name" value="Thioredoxin-like"/>
    <property type="match status" value="1"/>
</dbReference>
<accession>N1JHH5</accession>
<feature type="compositionally biased region" description="Polar residues" evidence="5">
    <location>
        <begin position="153"/>
        <end position="162"/>
    </location>
</feature>
<evidence type="ECO:0000256" key="3">
    <source>
        <dbReference type="ARBA" id="ARBA00023128"/>
    </source>
</evidence>
<evidence type="ECO:0000259" key="6">
    <source>
        <dbReference type="SMART" id="SM00916"/>
    </source>
</evidence>
<comment type="subcellular location">
    <subcellularLocation>
        <location evidence="1">Mitochondrion</location>
    </subcellularLocation>
</comment>
<feature type="region of interest" description="Disordered" evidence="5">
    <location>
        <begin position="134"/>
        <end position="162"/>
    </location>
</feature>
<dbReference type="GO" id="GO:1990904">
    <property type="term" value="C:ribonucleoprotein complex"/>
    <property type="evidence" value="ECO:0007669"/>
    <property type="project" value="UniProtKB-KW"/>
</dbReference>
<keyword evidence="3" id="KW-0496">Mitochondrion</keyword>
<evidence type="ECO:0000256" key="5">
    <source>
        <dbReference type="SAM" id="MobiDB-lite"/>
    </source>
</evidence>
<dbReference type="GO" id="GO:0003735">
    <property type="term" value="F:structural constituent of ribosome"/>
    <property type="evidence" value="ECO:0007669"/>
    <property type="project" value="InterPro"/>
</dbReference>
<dbReference type="eggNOG" id="ENOG502SDFJ">
    <property type="taxonomic scope" value="Eukaryota"/>
</dbReference>
<dbReference type="Pfam" id="PF05047">
    <property type="entry name" value="L51_S25_CI-B8"/>
    <property type="match status" value="1"/>
</dbReference>
<feature type="domain" description="Ribosomal protein/NADH dehydrogenase" evidence="6">
    <location>
        <begin position="82"/>
        <end position="186"/>
    </location>
</feature>
<evidence type="ECO:0000256" key="2">
    <source>
        <dbReference type="ARBA" id="ARBA00022980"/>
    </source>
</evidence>
<dbReference type="InterPro" id="IPR036249">
    <property type="entry name" value="Thioredoxin-like_sf"/>
</dbReference>
<reference evidence="7 8" key="1">
    <citation type="journal article" date="2010" name="Science">
        <title>Genome expansion and gene loss in powdery mildew fungi reveal tradeoffs in extreme parasitism.</title>
        <authorList>
            <person name="Spanu P.D."/>
            <person name="Abbott J.C."/>
            <person name="Amselem J."/>
            <person name="Burgis T.A."/>
            <person name="Soanes D.M."/>
            <person name="Stueber K."/>
            <person name="Ver Loren van Themaat E."/>
            <person name="Brown J.K.M."/>
            <person name="Butcher S.A."/>
            <person name="Gurr S.J."/>
            <person name="Lebrun M.-H."/>
            <person name="Ridout C.J."/>
            <person name="Schulze-Lefert P."/>
            <person name="Talbot N.J."/>
            <person name="Ahmadinejad N."/>
            <person name="Ametz C."/>
            <person name="Barton G.R."/>
            <person name="Benjdia M."/>
            <person name="Bidzinski P."/>
            <person name="Bindschedler L.V."/>
            <person name="Both M."/>
            <person name="Brewer M.T."/>
            <person name="Cadle-Davidson L."/>
            <person name="Cadle-Davidson M.M."/>
            <person name="Collemare J."/>
            <person name="Cramer R."/>
            <person name="Frenkel O."/>
            <person name="Godfrey D."/>
            <person name="Harriman J."/>
            <person name="Hoede C."/>
            <person name="King B.C."/>
            <person name="Klages S."/>
            <person name="Kleemann J."/>
            <person name="Knoll D."/>
            <person name="Koti P.S."/>
            <person name="Kreplak J."/>
            <person name="Lopez-Ruiz F.J."/>
            <person name="Lu X."/>
            <person name="Maekawa T."/>
            <person name="Mahanil S."/>
            <person name="Micali C."/>
            <person name="Milgroom M.G."/>
            <person name="Montana G."/>
            <person name="Noir S."/>
            <person name="O'Connell R.J."/>
            <person name="Oberhaensli S."/>
            <person name="Parlange F."/>
            <person name="Pedersen C."/>
            <person name="Quesneville H."/>
            <person name="Reinhardt R."/>
            <person name="Rott M."/>
            <person name="Sacristan S."/>
            <person name="Schmidt S.M."/>
            <person name="Schoen M."/>
            <person name="Skamnioti P."/>
            <person name="Sommer H."/>
            <person name="Stephens A."/>
            <person name="Takahara H."/>
            <person name="Thordal-Christensen H."/>
            <person name="Vigouroux M."/>
            <person name="Wessling R."/>
            <person name="Wicker T."/>
            <person name="Panstruga R."/>
        </authorList>
    </citation>
    <scope>NUCLEOTIDE SEQUENCE [LARGE SCALE GENOMIC DNA]</scope>
    <source>
        <strain evidence="7">DH14</strain>
    </source>
</reference>
<keyword evidence="8" id="KW-1185">Reference proteome</keyword>
<dbReference type="EMBL" id="CAUH01003460">
    <property type="protein sequence ID" value="CCU77238.1"/>
    <property type="molecule type" value="Genomic_DNA"/>
</dbReference>
<evidence type="ECO:0000256" key="4">
    <source>
        <dbReference type="ARBA" id="ARBA00023274"/>
    </source>
</evidence>
<protein>
    <submittedName>
        <fullName evidence="7">50S ribosomal protein Mrp49</fullName>
    </submittedName>
</protein>
<comment type="caution">
    <text evidence="7">The sequence shown here is derived from an EMBL/GenBank/DDBJ whole genome shotgun (WGS) entry which is preliminary data.</text>
</comment>
<evidence type="ECO:0000313" key="7">
    <source>
        <dbReference type="EMBL" id="CCU77238.1"/>
    </source>
</evidence>
<gene>
    <name evidence="7" type="ORF">BGHDH14_bgh04267</name>
</gene>
<dbReference type="InterPro" id="IPR007741">
    <property type="entry name" value="Ribosomal_mL43/mS25/NADH_DH"/>
</dbReference>
<dbReference type="AlphaFoldDB" id="N1JHH5"/>
<evidence type="ECO:0000313" key="8">
    <source>
        <dbReference type="Proteomes" id="UP000015441"/>
    </source>
</evidence>
<dbReference type="SMART" id="SM00916">
    <property type="entry name" value="L51_S25_CI-B8"/>
    <property type="match status" value="1"/>
</dbReference>
<evidence type="ECO:0000256" key="1">
    <source>
        <dbReference type="ARBA" id="ARBA00004173"/>
    </source>
</evidence>
<dbReference type="InterPro" id="IPR040049">
    <property type="entry name" value="Ribosomal_mS25/mL61"/>
</dbReference>
<dbReference type="InParanoid" id="N1JHH5"/>
<dbReference type="PANTHER" id="PTHR13274">
    <property type="entry name" value="MITOCHONDRIAL RIBOSOMAL PROTEIN S25"/>
    <property type="match status" value="1"/>
</dbReference>
<dbReference type="OrthoDB" id="1696305at2759"/>
<keyword evidence="2 7" id="KW-0689">Ribosomal protein</keyword>
<keyword evidence="4" id="KW-0687">Ribonucleoprotein</keyword>
<dbReference type="HOGENOM" id="CLU_094283_0_0_1"/>
<organism evidence="7 8">
    <name type="scientific">Blumeria graminis f. sp. hordei (strain DH14)</name>
    <name type="common">Barley powdery mildew</name>
    <name type="synonym">Oidium monilioides f. sp. hordei</name>
    <dbReference type="NCBI Taxonomy" id="546991"/>
    <lineage>
        <taxon>Eukaryota</taxon>
        <taxon>Fungi</taxon>
        <taxon>Dikarya</taxon>
        <taxon>Ascomycota</taxon>
        <taxon>Pezizomycotina</taxon>
        <taxon>Leotiomycetes</taxon>
        <taxon>Erysiphales</taxon>
        <taxon>Erysiphaceae</taxon>
        <taxon>Blumeria</taxon>
        <taxon>Blumeria hordei</taxon>
    </lineage>
</organism>
<name>N1JHH5_BLUG1</name>
<dbReference type="PANTHER" id="PTHR13274:SF2">
    <property type="entry name" value="SMALL RIBOSOMAL SUBUNIT PROTEIN MS25"/>
    <property type="match status" value="1"/>
</dbReference>
<proteinExistence type="predicted"/>
<dbReference type="Proteomes" id="UP000015441">
    <property type="component" value="Unassembled WGS sequence"/>
</dbReference>
<dbReference type="GO" id="GO:0005739">
    <property type="term" value="C:mitochondrion"/>
    <property type="evidence" value="ECO:0007669"/>
    <property type="project" value="UniProtKB-SubCell"/>
</dbReference>
<dbReference type="GO" id="GO:0005840">
    <property type="term" value="C:ribosome"/>
    <property type="evidence" value="ECO:0007669"/>
    <property type="project" value="UniProtKB-KW"/>
</dbReference>